<feature type="region of interest" description="Disordered" evidence="1">
    <location>
        <begin position="200"/>
        <end position="219"/>
    </location>
</feature>
<reference evidence="2" key="1">
    <citation type="submission" date="2023-03" db="EMBL/GenBank/DDBJ databases">
        <title>Massive genome expansion in bonnet fungi (Mycena s.s.) driven by repeated elements and novel gene families across ecological guilds.</title>
        <authorList>
            <consortium name="Lawrence Berkeley National Laboratory"/>
            <person name="Harder C.B."/>
            <person name="Miyauchi S."/>
            <person name="Viragh M."/>
            <person name="Kuo A."/>
            <person name="Thoen E."/>
            <person name="Andreopoulos B."/>
            <person name="Lu D."/>
            <person name="Skrede I."/>
            <person name="Drula E."/>
            <person name="Henrissat B."/>
            <person name="Morin E."/>
            <person name="Kohler A."/>
            <person name="Barry K."/>
            <person name="LaButti K."/>
            <person name="Morin E."/>
            <person name="Salamov A."/>
            <person name="Lipzen A."/>
            <person name="Mereny Z."/>
            <person name="Hegedus B."/>
            <person name="Baldrian P."/>
            <person name="Stursova M."/>
            <person name="Weitz H."/>
            <person name="Taylor A."/>
            <person name="Grigoriev I.V."/>
            <person name="Nagy L.G."/>
            <person name="Martin F."/>
            <person name="Kauserud H."/>
        </authorList>
    </citation>
    <scope>NUCLEOTIDE SEQUENCE</scope>
    <source>
        <strain evidence="2">CBHHK182m</strain>
    </source>
</reference>
<sequence>MIFEFPILRELLHKGEGTFAAFTRRYKTFSTRNSPIILREGLASILREVYAESLETNDPNGSKGLKIVVPHLKCGPRKQSNIYPLSSRYHHLLLLSALKSLNTRQMPPKHTPGDTTLIESLPMGVTTAFRCSIYVDGFVIANPLLFIGNEWVDATQLRYHQPSLLEKAVVKSRIRTEGTRKVVKILSDSDEASGLEDFEVRGHGPRVSSPLPPSDIPTESSDMYLTACPSLYPIPSTPTAFVIDAQGPRLNIAKKGGGLHTVDALIKHKSESDEYAKNWESFRFGENLTLPSSEKLNDPIQNRSAQLAA</sequence>
<keyword evidence="3" id="KW-1185">Reference proteome</keyword>
<dbReference type="AlphaFoldDB" id="A0AAD7JC24"/>
<comment type="caution">
    <text evidence="2">The sequence shown here is derived from an EMBL/GenBank/DDBJ whole genome shotgun (WGS) entry which is preliminary data.</text>
</comment>
<protein>
    <submittedName>
        <fullName evidence="2">Uncharacterized protein</fullName>
    </submittedName>
</protein>
<gene>
    <name evidence="2" type="ORF">B0H16DRAFT_1688349</name>
</gene>
<evidence type="ECO:0000313" key="2">
    <source>
        <dbReference type="EMBL" id="KAJ7761694.1"/>
    </source>
</evidence>
<accession>A0AAD7JC24</accession>
<dbReference type="EMBL" id="JARKIB010000034">
    <property type="protein sequence ID" value="KAJ7761694.1"/>
    <property type="molecule type" value="Genomic_DNA"/>
</dbReference>
<evidence type="ECO:0000313" key="3">
    <source>
        <dbReference type="Proteomes" id="UP001215598"/>
    </source>
</evidence>
<organism evidence="2 3">
    <name type="scientific">Mycena metata</name>
    <dbReference type="NCBI Taxonomy" id="1033252"/>
    <lineage>
        <taxon>Eukaryota</taxon>
        <taxon>Fungi</taxon>
        <taxon>Dikarya</taxon>
        <taxon>Basidiomycota</taxon>
        <taxon>Agaricomycotina</taxon>
        <taxon>Agaricomycetes</taxon>
        <taxon>Agaricomycetidae</taxon>
        <taxon>Agaricales</taxon>
        <taxon>Marasmiineae</taxon>
        <taxon>Mycenaceae</taxon>
        <taxon>Mycena</taxon>
    </lineage>
</organism>
<proteinExistence type="predicted"/>
<dbReference type="Proteomes" id="UP001215598">
    <property type="component" value="Unassembled WGS sequence"/>
</dbReference>
<evidence type="ECO:0000256" key="1">
    <source>
        <dbReference type="SAM" id="MobiDB-lite"/>
    </source>
</evidence>
<name>A0AAD7JC24_9AGAR</name>